<keyword evidence="3" id="KW-1185">Reference proteome</keyword>
<protein>
    <submittedName>
        <fullName evidence="2">Uncharacterized protein</fullName>
    </submittedName>
</protein>
<name>A0A3N4KQ95_9PEZI</name>
<dbReference type="Proteomes" id="UP000277580">
    <property type="component" value="Unassembled WGS sequence"/>
</dbReference>
<dbReference type="InParanoid" id="A0A3N4KQ95"/>
<evidence type="ECO:0000313" key="2">
    <source>
        <dbReference type="EMBL" id="RPB12670.1"/>
    </source>
</evidence>
<evidence type="ECO:0000313" key="3">
    <source>
        <dbReference type="Proteomes" id="UP000277580"/>
    </source>
</evidence>
<feature type="compositionally biased region" description="Basic and acidic residues" evidence="1">
    <location>
        <begin position="120"/>
        <end position="147"/>
    </location>
</feature>
<accession>A0A3N4KQ95</accession>
<organism evidence="2 3">
    <name type="scientific">Morchella conica CCBAS932</name>
    <dbReference type="NCBI Taxonomy" id="1392247"/>
    <lineage>
        <taxon>Eukaryota</taxon>
        <taxon>Fungi</taxon>
        <taxon>Dikarya</taxon>
        <taxon>Ascomycota</taxon>
        <taxon>Pezizomycotina</taxon>
        <taxon>Pezizomycetes</taxon>
        <taxon>Pezizales</taxon>
        <taxon>Morchellaceae</taxon>
        <taxon>Morchella</taxon>
    </lineage>
</organism>
<feature type="compositionally biased region" description="Low complexity" evidence="1">
    <location>
        <begin position="9"/>
        <end position="19"/>
    </location>
</feature>
<dbReference type="AlphaFoldDB" id="A0A3N4KQ95"/>
<sequence length="155" mass="17542">MEPPPGRYSVPPRKGSSSSGPPPSPVDAALQKSKSRRLSKEQRKSGYDRIETLTKELTHALKDEMTRRKDSWDVEGDREEEEQWESRKQEIYDGLSELTEEIKRALRDRSKEAVLEMWGKELEERRAQRSSGSKRDGDWDGHGEDGGKSVAGGDG</sequence>
<feature type="region of interest" description="Disordered" evidence="1">
    <location>
        <begin position="1"/>
        <end position="87"/>
    </location>
</feature>
<feature type="compositionally biased region" description="Acidic residues" evidence="1">
    <location>
        <begin position="73"/>
        <end position="83"/>
    </location>
</feature>
<dbReference type="OrthoDB" id="5378533at2759"/>
<dbReference type="EMBL" id="ML119127">
    <property type="protein sequence ID" value="RPB12670.1"/>
    <property type="molecule type" value="Genomic_DNA"/>
</dbReference>
<reference evidence="2 3" key="1">
    <citation type="journal article" date="2018" name="Nat. Ecol. Evol.">
        <title>Pezizomycetes genomes reveal the molecular basis of ectomycorrhizal truffle lifestyle.</title>
        <authorList>
            <person name="Murat C."/>
            <person name="Payen T."/>
            <person name="Noel B."/>
            <person name="Kuo A."/>
            <person name="Morin E."/>
            <person name="Chen J."/>
            <person name="Kohler A."/>
            <person name="Krizsan K."/>
            <person name="Balestrini R."/>
            <person name="Da Silva C."/>
            <person name="Montanini B."/>
            <person name="Hainaut M."/>
            <person name="Levati E."/>
            <person name="Barry K.W."/>
            <person name="Belfiori B."/>
            <person name="Cichocki N."/>
            <person name="Clum A."/>
            <person name="Dockter R.B."/>
            <person name="Fauchery L."/>
            <person name="Guy J."/>
            <person name="Iotti M."/>
            <person name="Le Tacon F."/>
            <person name="Lindquist E.A."/>
            <person name="Lipzen A."/>
            <person name="Malagnac F."/>
            <person name="Mello A."/>
            <person name="Molinier V."/>
            <person name="Miyauchi S."/>
            <person name="Poulain J."/>
            <person name="Riccioni C."/>
            <person name="Rubini A."/>
            <person name="Sitrit Y."/>
            <person name="Splivallo R."/>
            <person name="Traeger S."/>
            <person name="Wang M."/>
            <person name="Zifcakova L."/>
            <person name="Wipf D."/>
            <person name="Zambonelli A."/>
            <person name="Paolocci F."/>
            <person name="Nowrousian M."/>
            <person name="Ottonello S."/>
            <person name="Baldrian P."/>
            <person name="Spatafora J.W."/>
            <person name="Henrissat B."/>
            <person name="Nagy L.G."/>
            <person name="Aury J.M."/>
            <person name="Wincker P."/>
            <person name="Grigoriev I.V."/>
            <person name="Bonfante P."/>
            <person name="Martin F.M."/>
        </authorList>
    </citation>
    <scope>NUCLEOTIDE SEQUENCE [LARGE SCALE GENOMIC DNA]</scope>
    <source>
        <strain evidence="2 3">CCBAS932</strain>
    </source>
</reference>
<evidence type="ECO:0000256" key="1">
    <source>
        <dbReference type="SAM" id="MobiDB-lite"/>
    </source>
</evidence>
<gene>
    <name evidence="2" type="ORF">P167DRAFT_151372</name>
</gene>
<proteinExistence type="predicted"/>
<feature type="compositionally biased region" description="Basic and acidic residues" evidence="1">
    <location>
        <begin position="38"/>
        <end position="72"/>
    </location>
</feature>
<feature type="region of interest" description="Disordered" evidence="1">
    <location>
        <begin position="120"/>
        <end position="155"/>
    </location>
</feature>